<keyword evidence="2" id="KW-1185">Reference proteome</keyword>
<protein>
    <submittedName>
        <fullName evidence="1">Uncharacterized protein</fullName>
    </submittedName>
</protein>
<dbReference type="EMBL" id="APQL01000013">
    <property type="protein sequence ID" value="ENW02974.1"/>
    <property type="molecule type" value="Genomic_DNA"/>
</dbReference>
<reference evidence="1 2" key="1">
    <citation type="submission" date="2013-02" db="EMBL/GenBank/DDBJ databases">
        <title>The Genome Sequence of Acinetobacter beijerinckii CIP 110307.</title>
        <authorList>
            <consortium name="The Broad Institute Genome Sequencing Platform"/>
            <consortium name="The Broad Institute Genome Sequencing Center for Infectious Disease"/>
            <person name="Cerqueira G."/>
            <person name="Feldgarden M."/>
            <person name="Courvalin P."/>
            <person name="Perichon B."/>
            <person name="Grillot-Courvalin C."/>
            <person name="Clermont D."/>
            <person name="Rocha E."/>
            <person name="Yoon E.-J."/>
            <person name="Nemec A."/>
            <person name="Walker B."/>
            <person name="Young S.K."/>
            <person name="Zeng Q."/>
            <person name="Gargeya S."/>
            <person name="Fitzgerald M."/>
            <person name="Haas B."/>
            <person name="Abouelleil A."/>
            <person name="Alvarado L."/>
            <person name="Arachchi H.M."/>
            <person name="Berlin A.M."/>
            <person name="Chapman S.B."/>
            <person name="Dewar J."/>
            <person name="Goldberg J."/>
            <person name="Griggs A."/>
            <person name="Gujja S."/>
            <person name="Hansen M."/>
            <person name="Howarth C."/>
            <person name="Imamovic A."/>
            <person name="Larimer J."/>
            <person name="McCowan C."/>
            <person name="Murphy C."/>
            <person name="Neiman D."/>
            <person name="Pearson M."/>
            <person name="Priest M."/>
            <person name="Roberts A."/>
            <person name="Saif S."/>
            <person name="Shea T."/>
            <person name="Sisk P."/>
            <person name="Sykes S."/>
            <person name="Wortman J."/>
            <person name="Nusbaum C."/>
            <person name="Birren B."/>
        </authorList>
    </citation>
    <scope>NUCLEOTIDE SEQUENCE [LARGE SCALE GENOMIC DNA]</scope>
    <source>
        <strain evidence="1 2">CIP 110307</strain>
    </source>
</reference>
<organism evidence="1 2">
    <name type="scientific">Acinetobacter beijerinckii CIP 110307</name>
    <dbReference type="NCBI Taxonomy" id="1217648"/>
    <lineage>
        <taxon>Bacteria</taxon>
        <taxon>Pseudomonadati</taxon>
        <taxon>Pseudomonadota</taxon>
        <taxon>Gammaproteobacteria</taxon>
        <taxon>Moraxellales</taxon>
        <taxon>Moraxellaceae</taxon>
        <taxon>Acinetobacter</taxon>
    </lineage>
</organism>
<dbReference type="HOGENOM" id="CLU_1607334_0_0_6"/>
<proteinExistence type="predicted"/>
<accession>N9FDN8</accession>
<dbReference type="STRING" id="262668.GCA_000931715_00135"/>
<sequence length="170" mass="19782">MSQFVLQEKQLQSLMADGALEYVKFHYEKESNNGELSLWFFFNSKFQHSSRSLKNENGEVKTWRSKEDATAYLRSIGYTGDVGEAGVDCPEPENDDFLLKRAEHAQDYNQFKNPFDLAAELIFDEFADRFNAVEDIQENNELSTEIKEEVALLITKALEYWNKSKKKNEE</sequence>
<dbReference type="GeneID" id="29858271"/>
<dbReference type="Proteomes" id="UP000017670">
    <property type="component" value="Unassembled WGS sequence"/>
</dbReference>
<dbReference type="AlphaFoldDB" id="N9FDN8"/>
<gene>
    <name evidence="1" type="ORF">F933_03380</name>
</gene>
<dbReference type="RefSeq" id="WP_005063370.1">
    <property type="nucleotide sequence ID" value="NZ_KB849767.1"/>
</dbReference>
<dbReference type="PATRIC" id="fig|1217648.3.peg.3289"/>
<evidence type="ECO:0000313" key="2">
    <source>
        <dbReference type="Proteomes" id="UP000017670"/>
    </source>
</evidence>
<name>N9FDN8_9GAMM</name>
<evidence type="ECO:0000313" key="1">
    <source>
        <dbReference type="EMBL" id="ENW02974.1"/>
    </source>
</evidence>
<comment type="caution">
    <text evidence="1">The sequence shown here is derived from an EMBL/GenBank/DDBJ whole genome shotgun (WGS) entry which is preliminary data.</text>
</comment>